<dbReference type="Proteomes" id="UP000603602">
    <property type="component" value="Unassembled WGS sequence"/>
</dbReference>
<dbReference type="PANTHER" id="PTHR30050">
    <property type="entry name" value="CHROMOSOMAL REPLICATION INITIATOR PROTEIN DNAA"/>
    <property type="match status" value="1"/>
</dbReference>
<keyword evidence="3" id="KW-1185">Reference proteome</keyword>
<name>A0ABR9B563_9RHOO</name>
<dbReference type="RefSeq" id="WP_187716368.1">
    <property type="nucleotide sequence ID" value="NZ_JACTAH010000001.1"/>
</dbReference>
<gene>
    <name evidence="2" type="ORF">IFO67_01335</name>
</gene>
<dbReference type="InterPro" id="IPR003593">
    <property type="entry name" value="AAA+_ATPase"/>
</dbReference>
<feature type="domain" description="AAA+ ATPase" evidence="1">
    <location>
        <begin position="113"/>
        <end position="239"/>
    </location>
</feature>
<dbReference type="SUPFAM" id="SSF52540">
    <property type="entry name" value="P-loop containing nucleoside triphosphate hydrolases"/>
    <property type="match status" value="1"/>
</dbReference>
<dbReference type="Pfam" id="PF01695">
    <property type="entry name" value="IstB_IS21"/>
    <property type="match status" value="1"/>
</dbReference>
<dbReference type="InterPro" id="IPR027417">
    <property type="entry name" value="P-loop_NTPase"/>
</dbReference>
<organism evidence="2 3">
    <name type="scientific">Thauera sedimentorum</name>
    <dbReference type="NCBI Taxonomy" id="2767595"/>
    <lineage>
        <taxon>Bacteria</taxon>
        <taxon>Pseudomonadati</taxon>
        <taxon>Pseudomonadota</taxon>
        <taxon>Betaproteobacteria</taxon>
        <taxon>Rhodocyclales</taxon>
        <taxon>Zoogloeaceae</taxon>
        <taxon>Thauera</taxon>
    </lineage>
</organism>
<dbReference type="CDD" id="cd00009">
    <property type="entry name" value="AAA"/>
    <property type="match status" value="1"/>
</dbReference>
<keyword evidence="2" id="KW-0067">ATP-binding</keyword>
<protein>
    <submittedName>
        <fullName evidence="2">ATP-binding protein</fullName>
    </submittedName>
</protein>
<dbReference type="PIRSF" id="PIRSF003073">
    <property type="entry name" value="DNAC_TnpB_IstB"/>
    <property type="match status" value="1"/>
</dbReference>
<dbReference type="SMART" id="SM00382">
    <property type="entry name" value="AAA"/>
    <property type="match status" value="1"/>
</dbReference>
<comment type="caution">
    <text evidence="2">The sequence shown here is derived from an EMBL/GenBank/DDBJ whole genome shotgun (WGS) entry which is preliminary data.</text>
</comment>
<dbReference type="EMBL" id="JACYTO010000001">
    <property type="protein sequence ID" value="MBD8501519.1"/>
    <property type="molecule type" value="Genomic_DNA"/>
</dbReference>
<evidence type="ECO:0000313" key="3">
    <source>
        <dbReference type="Proteomes" id="UP000603602"/>
    </source>
</evidence>
<sequence length="259" mass="29164">MQTFSDQLNAERKTRTARCDKHGDYVSKQFAGALWSKCPRCSEEYEQARREAELKDEETRRVRAWQQRLGNAGIPERFTTRTLDSYQATTDGQHRALAFARQYADDFEHVLKTGRSALFVGRPGTGKTHLAVGIALQIMAAGRTALFTTTLRAIRRIKDTWGKAAEETEAQAVSALTFPDLLILDEVGMQFGSDAEKLILFDVLNDRYEQRQPTLMLSNLAPDAIKGYLGERIFDRLREDGGQLIVFDWASARGQGLNA</sequence>
<evidence type="ECO:0000259" key="1">
    <source>
        <dbReference type="SMART" id="SM00382"/>
    </source>
</evidence>
<accession>A0ABR9B563</accession>
<proteinExistence type="predicted"/>
<evidence type="ECO:0000313" key="2">
    <source>
        <dbReference type="EMBL" id="MBD8501519.1"/>
    </source>
</evidence>
<dbReference type="InterPro" id="IPR028350">
    <property type="entry name" value="DNAC/IstB-like"/>
</dbReference>
<dbReference type="GO" id="GO:0005524">
    <property type="term" value="F:ATP binding"/>
    <property type="evidence" value="ECO:0007669"/>
    <property type="project" value="UniProtKB-KW"/>
</dbReference>
<dbReference type="InterPro" id="IPR002611">
    <property type="entry name" value="IstB_ATP-bd"/>
</dbReference>
<reference evidence="3" key="1">
    <citation type="submission" date="2023-07" db="EMBL/GenBank/DDBJ databases">
        <title>Thauera sp. CAU 1555 isolated from sand of Yaerae Beach.</title>
        <authorList>
            <person name="Kim W."/>
        </authorList>
    </citation>
    <scope>NUCLEOTIDE SEQUENCE [LARGE SCALE GENOMIC DNA]</scope>
    <source>
        <strain evidence="3">CAU 1555</strain>
    </source>
</reference>
<dbReference type="Gene3D" id="3.40.50.300">
    <property type="entry name" value="P-loop containing nucleotide triphosphate hydrolases"/>
    <property type="match status" value="1"/>
</dbReference>
<dbReference type="PANTHER" id="PTHR30050:SF4">
    <property type="entry name" value="ATP-BINDING PROTEIN RV3427C IN INSERTION SEQUENCE-RELATED"/>
    <property type="match status" value="1"/>
</dbReference>
<keyword evidence="2" id="KW-0547">Nucleotide-binding</keyword>